<organism evidence="2 3">
    <name type="scientific">Mycoplasmopsis agassizii</name>
    <dbReference type="NCBI Taxonomy" id="33922"/>
    <lineage>
        <taxon>Bacteria</taxon>
        <taxon>Bacillati</taxon>
        <taxon>Mycoplasmatota</taxon>
        <taxon>Mycoplasmoidales</taxon>
        <taxon>Metamycoplasmataceae</taxon>
        <taxon>Mycoplasmopsis</taxon>
    </lineage>
</organism>
<evidence type="ECO:0000313" key="2">
    <source>
        <dbReference type="EMBL" id="PAK21372.1"/>
    </source>
</evidence>
<dbReference type="RefSeq" id="WP_180738009.1">
    <property type="nucleotide sequence ID" value="NZ_NQNY01000006.1"/>
</dbReference>
<feature type="region of interest" description="Disordered" evidence="1">
    <location>
        <begin position="76"/>
        <end position="98"/>
    </location>
</feature>
<protein>
    <submittedName>
        <fullName evidence="2">Uncharacterized protein</fullName>
    </submittedName>
</protein>
<comment type="caution">
    <text evidence="2">The sequence shown here is derived from an EMBL/GenBank/DDBJ whole genome shotgun (WGS) entry which is preliminary data.</text>
</comment>
<feature type="non-terminal residue" evidence="2">
    <location>
        <position position="1"/>
    </location>
</feature>
<proteinExistence type="predicted"/>
<evidence type="ECO:0000313" key="3">
    <source>
        <dbReference type="Proteomes" id="UP000216943"/>
    </source>
</evidence>
<accession>A0A269TIR1</accession>
<reference evidence="3" key="1">
    <citation type="submission" date="2017-08" db="EMBL/GenBank/DDBJ databases">
        <authorList>
            <person name="Alvarez-Ponce D."/>
            <person name="Weitzman C.L."/>
            <person name="Tillett R.L."/>
            <person name="Sandmeier F.C."/>
            <person name="Tracy C.R."/>
        </authorList>
    </citation>
    <scope>NUCLEOTIDE SEQUENCE [LARGE SCALE GENOMIC DNA]</scope>
    <source>
        <strain evidence="3">723</strain>
    </source>
</reference>
<name>A0A269TIR1_9BACT</name>
<dbReference type="EMBL" id="NQNY01000006">
    <property type="protein sequence ID" value="PAK21372.1"/>
    <property type="molecule type" value="Genomic_DNA"/>
</dbReference>
<sequence>SATKLNIIKALSSSFTTFIDGFPSLEIAISSVSFTGDVLKASAKLTIAKADGTNLERDVVIRISSTKTTDEITAILNPNPEKDKPTKPDTPVKPPNPIKGKPILYDTVNDQALIQQITNELNGKTFSSKDTTVKTGIVFANFLLAGDDKDKKLELLKQYVDLPEKLTANLVLSMVLAEPKQHSNALTVEIILKINSQLGVVVFSIDDFLDTEKEFSDYWKAYTETLKTNPLTITDKRTAKGFYDLIKEMSFANQLYALAKVVSADDANSLAAFAELAQPLPAKFAATSKNEITLVDAKTNETAGSLLVTTSVTFNSKTYTATNEIKGFVSANEQADSEPGLPNWVKKTEEEIAKEDQAALKDILSKMPSFILKSNIGIVAFIKKINAIKNSSKSETDKQTEYLKLLAESSVNAELSDLLTKAKANKLVFTYDINAKNANKILGLNLDVHFSENSNINVKVDNLNILGTKRYEDFTDQTNAIDIAIPGVEIFDFIGLWVEYDLGQPPSIANDRKLLANIVKTDIGAYLFNLNWTGVKISTLGPNELRPILKVHIKIKVKEKNAQGVDKDVLKSIYFYIKFDKGYSPKSRSYNNIKPDNIKRSQEAVYFFNLVTKYGWIKSKWMSLALKYNQHENERMYLGKQDIWAPLWLLETPASLRSIGKDGVYKLLMQPEYNRLYLFAADAPTDFFNKAGFGAEIVMIDNNGNAIPYKRVETTIHYLHYDHLAYTLQYEFYNHDLYHYGVVYD</sequence>
<dbReference type="Proteomes" id="UP000216943">
    <property type="component" value="Unassembled WGS sequence"/>
</dbReference>
<evidence type="ECO:0000256" key="1">
    <source>
        <dbReference type="SAM" id="MobiDB-lite"/>
    </source>
</evidence>
<dbReference type="AlphaFoldDB" id="A0A269TIR1"/>
<gene>
    <name evidence="2" type="ORF">CJJ23_02420</name>
</gene>